<name>A0ACA9KNT9_9GLOM</name>
<evidence type="ECO:0000313" key="1">
    <source>
        <dbReference type="EMBL" id="CAG8484694.1"/>
    </source>
</evidence>
<gene>
    <name evidence="1" type="ORF">SPELUC_LOCUS2283</name>
</gene>
<protein>
    <submittedName>
        <fullName evidence="1">8813_t:CDS:1</fullName>
    </submittedName>
</protein>
<evidence type="ECO:0000313" key="2">
    <source>
        <dbReference type="Proteomes" id="UP000789366"/>
    </source>
</evidence>
<sequence>MGEERDALLELLQIQYDSAKDFQTRDQIGVDQDPLEWWNVNKNEFPVLSLLALKYLSIPATSVPSKRLFSDAENYISAKHTRLSLDLVNQTYNSQLFASLASSKTNANNNEVFEYKEFFVVKKIK</sequence>
<organism evidence="1 2">
    <name type="scientific">Cetraspora pellucida</name>
    <dbReference type="NCBI Taxonomy" id="1433469"/>
    <lineage>
        <taxon>Eukaryota</taxon>
        <taxon>Fungi</taxon>
        <taxon>Fungi incertae sedis</taxon>
        <taxon>Mucoromycota</taxon>
        <taxon>Glomeromycotina</taxon>
        <taxon>Glomeromycetes</taxon>
        <taxon>Diversisporales</taxon>
        <taxon>Gigasporaceae</taxon>
        <taxon>Cetraspora</taxon>
    </lineage>
</organism>
<comment type="caution">
    <text evidence="1">The sequence shown here is derived from an EMBL/GenBank/DDBJ whole genome shotgun (WGS) entry which is preliminary data.</text>
</comment>
<dbReference type="EMBL" id="CAJVPW010001464">
    <property type="protein sequence ID" value="CAG8484694.1"/>
    <property type="molecule type" value="Genomic_DNA"/>
</dbReference>
<keyword evidence="2" id="KW-1185">Reference proteome</keyword>
<proteinExistence type="predicted"/>
<accession>A0ACA9KNT9</accession>
<reference evidence="1" key="1">
    <citation type="submission" date="2021-06" db="EMBL/GenBank/DDBJ databases">
        <authorList>
            <person name="Kallberg Y."/>
            <person name="Tangrot J."/>
            <person name="Rosling A."/>
        </authorList>
    </citation>
    <scope>NUCLEOTIDE SEQUENCE</scope>
    <source>
        <strain evidence="1">28 12/20/2015</strain>
    </source>
</reference>
<dbReference type="Proteomes" id="UP000789366">
    <property type="component" value="Unassembled WGS sequence"/>
</dbReference>